<evidence type="ECO:0000313" key="3">
    <source>
        <dbReference type="Proteomes" id="UP000265419"/>
    </source>
</evidence>
<comment type="caution">
    <text evidence="2">The sequence shown here is derived from an EMBL/GenBank/DDBJ whole genome shotgun (WGS) entry which is preliminary data.</text>
</comment>
<evidence type="ECO:0000256" key="1">
    <source>
        <dbReference type="SAM" id="Phobius"/>
    </source>
</evidence>
<gene>
    <name evidence="2" type="ORF">DWB68_02560</name>
</gene>
<keyword evidence="3" id="KW-1185">Reference proteome</keyword>
<feature type="transmembrane region" description="Helical" evidence="1">
    <location>
        <begin position="34"/>
        <end position="54"/>
    </location>
</feature>
<keyword evidence="1" id="KW-0812">Transmembrane</keyword>
<keyword evidence="1" id="KW-0472">Membrane</keyword>
<name>A0A399JD56_9MICC</name>
<reference evidence="2 3" key="1">
    <citation type="submission" date="2018-07" db="EMBL/GenBank/DDBJ databases">
        <title>Arthrobacter sp. nov., isolated from raw cow's milk with high bacterial count.</title>
        <authorList>
            <person name="Hahne J."/>
            <person name="Isele D."/>
            <person name="Lipski A."/>
        </authorList>
    </citation>
    <scope>NUCLEOTIDE SEQUENCE [LARGE SCALE GENOMIC DNA]</scope>
    <source>
        <strain evidence="2 3">JZ R-35</strain>
    </source>
</reference>
<feature type="transmembrane region" description="Helical" evidence="1">
    <location>
        <begin position="133"/>
        <end position="157"/>
    </location>
</feature>
<dbReference type="AlphaFoldDB" id="A0A399JD56"/>
<dbReference type="EMBL" id="QQXK01000003">
    <property type="protein sequence ID" value="RII43501.1"/>
    <property type="molecule type" value="Genomic_DNA"/>
</dbReference>
<evidence type="ECO:0000313" key="2">
    <source>
        <dbReference type="EMBL" id="RII43501.1"/>
    </source>
</evidence>
<keyword evidence="1" id="KW-1133">Transmembrane helix</keyword>
<organism evidence="2 3">
    <name type="scientific">Galactobacter valiniphilus</name>
    <dbReference type="NCBI Taxonomy" id="2676122"/>
    <lineage>
        <taxon>Bacteria</taxon>
        <taxon>Bacillati</taxon>
        <taxon>Actinomycetota</taxon>
        <taxon>Actinomycetes</taxon>
        <taxon>Micrococcales</taxon>
        <taxon>Micrococcaceae</taxon>
        <taxon>Galactobacter</taxon>
    </lineage>
</organism>
<protein>
    <submittedName>
        <fullName evidence="2">Uncharacterized protein</fullName>
    </submittedName>
</protein>
<feature type="transmembrane region" description="Helical" evidence="1">
    <location>
        <begin position="66"/>
        <end position="88"/>
    </location>
</feature>
<dbReference type="RefSeq" id="WP_119423567.1">
    <property type="nucleotide sequence ID" value="NZ_QQXK01000003.1"/>
</dbReference>
<proteinExistence type="predicted"/>
<sequence length="167" mass="17346">MNNAQQPTPPVIGPGWAAPVSEPEPPAAKPVKGWVAVVVSVLLGALMGVVAVLWQGWSTVLTSPAVIVLPWGALLGALAVFFTAVAWGLRAARRWVPGVIGLVAFAVLALVSMDQHNLLIAPMDARYFQVAPGAVWSAFVVTGGVVVATLAALLIVARHVPAPRAQR</sequence>
<dbReference type="Proteomes" id="UP000265419">
    <property type="component" value="Unassembled WGS sequence"/>
</dbReference>
<feature type="transmembrane region" description="Helical" evidence="1">
    <location>
        <begin position="95"/>
        <end position="113"/>
    </location>
</feature>
<accession>A0A399JD56</accession>